<keyword evidence="5 9" id="KW-0812">Transmembrane</keyword>
<evidence type="ECO:0000259" key="10">
    <source>
        <dbReference type="PROSITE" id="PS50263"/>
    </source>
</evidence>
<organism evidence="11 12">
    <name type="scientific">Stappia albiluteola</name>
    <dbReference type="NCBI Taxonomy" id="2758565"/>
    <lineage>
        <taxon>Bacteria</taxon>
        <taxon>Pseudomonadati</taxon>
        <taxon>Pseudomonadota</taxon>
        <taxon>Alphaproteobacteria</taxon>
        <taxon>Hyphomicrobiales</taxon>
        <taxon>Stappiaceae</taxon>
        <taxon>Stappia</taxon>
    </lineage>
</organism>
<keyword evidence="8 9" id="KW-0012">Acyltransferase</keyword>
<dbReference type="Pfam" id="PF20154">
    <property type="entry name" value="LNT_N"/>
    <property type="match status" value="1"/>
</dbReference>
<dbReference type="SUPFAM" id="SSF56317">
    <property type="entry name" value="Carbon-nitrogen hydrolase"/>
    <property type="match status" value="1"/>
</dbReference>
<feature type="domain" description="CN hydrolase" evidence="10">
    <location>
        <begin position="242"/>
        <end position="495"/>
    </location>
</feature>
<feature type="transmembrane region" description="Helical" evidence="9">
    <location>
        <begin position="135"/>
        <end position="158"/>
    </location>
</feature>
<keyword evidence="3 9" id="KW-1003">Cell membrane</keyword>
<keyword evidence="4 9" id="KW-0808">Transferase</keyword>
<dbReference type="AlphaFoldDB" id="A0A839AAD8"/>
<dbReference type="NCBIfam" id="TIGR00546">
    <property type="entry name" value="lnt"/>
    <property type="match status" value="1"/>
</dbReference>
<evidence type="ECO:0000256" key="5">
    <source>
        <dbReference type="ARBA" id="ARBA00022692"/>
    </source>
</evidence>
<keyword evidence="12" id="KW-1185">Reference proteome</keyword>
<dbReference type="GO" id="GO:0016410">
    <property type="term" value="F:N-acyltransferase activity"/>
    <property type="evidence" value="ECO:0007669"/>
    <property type="project" value="UniProtKB-UniRule"/>
</dbReference>
<evidence type="ECO:0000256" key="7">
    <source>
        <dbReference type="ARBA" id="ARBA00023136"/>
    </source>
</evidence>
<dbReference type="Gene3D" id="3.60.110.10">
    <property type="entry name" value="Carbon-nitrogen hydrolase"/>
    <property type="match status" value="1"/>
</dbReference>
<protein>
    <recommendedName>
        <fullName evidence="9">Apolipoprotein N-acyltransferase</fullName>
        <shortName evidence="9">ALP N-acyltransferase</shortName>
        <ecNumber evidence="9">2.3.1.269</ecNumber>
    </recommendedName>
</protein>
<dbReference type="EMBL" id="JACFXV010000034">
    <property type="protein sequence ID" value="MBA5776085.1"/>
    <property type="molecule type" value="Genomic_DNA"/>
</dbReference>
<dbReference type="PROSITE" id="PS50263">
    <property type="entry name" value="CN_HYDROLASE"/>
    <property type="match status" value="1"/>
</dbReference>
<dbReference type="CDD" id="cd07571">
    <property type="entry name" value="ALP_N-acyl_transferase"/>
    <property type="match status" value="1"/>
</dbReference>
<evidence type="ECO:0000256" key="6">
    <source>
        <dbReference type="ARBA" id="ARBA00022989"/>
    </source>
</evidence>
<evidence type="ECO:0000256" key="9">
    <source>
        <dbReference type="HAMAP-Rule" id="MF_01148"/>
    </source>
</evidence>
<dbReference type="UniPathway" id="UPA00666"/>
<evidence type="ECO:0000256" key="2">
    <source>
        <dbReference type="ARBA" id="ARBA00010065"/>
    </source>
</evidence>
<feature type="transmembrane region" description="Helical" evidence="9">
    <location>
        <begin position="100"/>
        <end position="128"/>
    </location>
</feature>
<comment type="similarity">
    <text evidence="2 9">Belongs to the CN hydrolase family. Apolipoprotein N-acyltransferase subfamily.</text>
</comment>
<dbReference type="Pfam" id="PF00795">
    <property type="entry name" value="CN_hydrolase"/>
    <property type="match status" value="1"/>
</dbReference>
<keyword evidence="7 9" id="KW-0472">Membrane</keyword>
<feature type="transmembrane region" description="Helical" evidence="9">
    <location>
        <begin position="69"/>
        <end position="88"/>
    </location>
</feature>
<dbReference type="GO" id="GO:0005886">
    <property type="term" value="C:plasma membrane"/>
    <property type="evidence" value="ECO:0007669"/>
    <property type="project" value="UniProtKB-SubCell"/>
</dbReference>
<dbReference type="GO" id="GO:0042158">
    <property type="term" value="P:lipoprotein biosynthetic process"/>
    <property type="evidence" value="ECO:0007669"/>
    <property type="project" value="UniProtKB-UniRule"/>
</dbReference>
<dbReference type="HAMAP" id="MF_01148">
    <property type="entry name" value="Lnt"/>
    <property type="match status" value="1"/>
</dbReference>
<accession>A0A839AAD8</accession>
<dbReference type="Proteomes" id="UP000541109">
    <property type="component" value="Unassembled WGS sequence"/>
</dbReference>
<keyword evidence="11" id="KW-0449">Lipoprotein</keyword>
<reference evidence="11 12" key="1">
    <citation type="submission" date="2020-07" db="EMBL/GenBank/DDBJ databases">
        <title>Stappia sp., F7233, whole genome shotgun sequencing project.</title>
        <authorList>
            <person name="Jiang S."/>
            <person name="Liu Z.W."/>
            <person name="Du Z.J."/>
        </authorList>
    </citation>
    <scope>NUCLEOTIDE SEQUENCE [LARGE SCALE GENOMIC DNA]</scope>
    <source>
        <strain evidence="11 12">F7233</strain>
    </source>
</reference>
<comment type="caution">
    <text evidence="11">The sequence shown here is derived from an EMBL/GenBank/DDBJ whole genome shotgun (WGS) entry which is preliminary data.</text>
</comment>
<sequence>MQRLSHVFLLAWGWRRWGLALFAGAASALSLAPLGWFAVLWLTFPALVWLLDGAIAAEGTGRRRFRPAMAVGWWFGFGYHLAGLWWIGRAFLVDAEAFAWLLPAAVLAMPAGLALFSALSGAIAALFWRSGWPRIVVLAFALSLTDWLRGTILTGFPWNTFGQAFAGNLVLVQGASIVGAYGLGFLAILIFAAPAVLADEAPGRRIFAGLAALLLALMAGFGFFRLSQESPGEVADTAIRIVQPAIPQEEKWLPENRANVFSTYVEMSGRPFPEALAGASRRLTIWPESAVPFLLTEEPGALAAIAGFLKPGETLVTGAIRSEIRGEQRVFYNSIFSIADDGTIVDAYDKVRLVPFGEYVPLEGFFEALGIRGLVQGAGTFEAGFRQRPMRLDGLPAFLPLVCYEIIFPGIASTSEEEAGWILNVTNDAWFGMTAGPYQHLVQARLRAVEQGMPVIRAANTGISAIFDSRGRILDRLELGVRGAIDAALPARLPPTFYARHGLSLFFIALLVSFGFIFILRLKINTRND</sequence>
<evidence type="ECO:0000256" key="3">
    <source>
        <dbReference type="ARBA" id="ARBA00022475"/>
    </source>
</evidence>
<comment type="catalytic activity">
    <reaction evidence="9">
        <text>N-terminal S-1,2-diacyl-sn-glyceryl-L-cysteinyl-[lipoprotein] + a glycerophospholipid = N-acyl-S-1,2-diacyl-sn-glyceryl-L-cysteinyl-[lipoprotein] + a 2-acyl-sn-glycero-3-phospholipid + H(+)</text>
        <dbReference type="Rhea" id="RHEA:48228"/>
        <dbReference type="Rhea" id="RHEA-COMP:14681"/>
        <dbReference type="Rhea" id="RHEA-COMP:14684"/>
        <dbReference type="ChEBI" id="CHEBI:15378"/>
        <dbReference type="ChEBI" id="CHEBI:136912"/>
        <dbReference type="ChEBI" id="CHEBI:140656"/>
        <dbReference type="ChEBI" id="CHEBI:140657"/>
        <dbReference type="ChEBI" id="CHEBI:140660"/>
        <dbReference type="EC" id="2.3.1.269"/>
    </reaction>
</comment>
<dbReference type="PANTHER" id="PTHR38686">
    <property type="entry name" value="APOLIPOPROTEIN N-ACYLTRANSFERASE"/>
    <property type="match status" value="1"/>
</dbReference>
<evidence type="ECO:0000256" key="1">
    <source>
        <dbReference type="ARBA" id="ARBA00004651"/>
    </source>
</evidence>
<comment type="pathway">
    <text evidence="9">Protein modification; lipoprotein biosynthesis (N-acyl transfer).</text>
</comment>
<dbReference type="InterPro" id="IPR036526">
    <property type="entry name" value="C-N_Hydrolase_sf"/>
</dbReference>
<evidence type="ECO:0000256" key="4">
    <source>
        <dbReference type="ARBA" id="ARBA00022679"/>
    </source>
</evidence>
<dbReference type="InterPro" id="IPR003010">
    <property type="entry name" value="C-N_Hydrolase"/>
</dbReference>
<dbReference type="InterPro" id="IPR004563">
    <property type="entry name" value="Apolipo_AcylTrfase"/>
</dbReference>
<keyword evidence="6 9" id="KW-1133">Transmembrane helix</keyword>
<evidence type="ECO:0000313" key="11">
    <source>
        <dbReference type="EMBL" id="MBA5776085.1"/>
    </source>
</evidence>
<proteinExistence type="inferred from homology"/>
<dbReference type="EC" id="2.3.1.269" evidence="9"/>
<feature type="transmembrane region" description="Helical" evidence="9">
    <location>
        <begin position="38"/>
        <end position="57"/>
    </location>
</feature>
<feature type="transmembrane region" description="Helical" evidence="9">
    <location>
        <begin position="206"/>
        <end position="224"/>
    </location>
</feature>
<gene>
    <name evidence="9 11" type="primary">lnt</name>
    <name evidence="11" type="ORF">H2509_02975</name>
</gene>
<name>A0A839AAD8_9HYPH</name>
<feature type="transmembrane region" description="Helical" evidence="9">
    <location>
        <begin position="502"/>
        <end position="522"/>
    </location>
</feature>
<dbReference type="PANTHER" id="PTHR38686:SF1">
    <property type="entry name" value="APOLIPOPROTEIN N-ACYLTRANSFERASE"/>
    <property type="match status" value="1"/>
</dbReference>
<evidence type="ECO:0000256" key="8">
    <source>
        <dbReference type="ARBA" id="ARBA00023315"/>
    </source>
</evidence>
<dbReference type="RefSeq" id="WP_182162139.1">
    <property type="nucleotide sequence ID" value="NZ_JACFXV010000034.1"/>
</dbReference>
<comment type="function">
    <text evidence="9">Catalyzes the phospholipid dependent N-acylation of the N-terminal cysteine of apolipoprotein, the last step in lipoprotein maturation.</text>
</comment>
<comment type="subcellular location">
    <subcellularLocation>
        <location evidence="1 9">Cell membrane</location>
        <topology evidence="1 9">Multi-pass membrane protein</topology>
    </subcellularLocation>
</comment>
<dbReference type="InterPro" id="IPR045378">
    <property type="entry name" value="LNT_N"/>
</dbReference>
<feature type="transmembrane region" description="Helical" evidence="9">
    <location>
        <begin position="170"/>
        <end position="194"/>
    </location>
</feature>
<evidence type="ECO:0000313" key="12">
    <source>
        <dbReference type="Proteomes" id="UP000541109"/>
    </source>
</evidence>